<dbReference type="Pfam" id="PF01145">
    <property type="entry name" value="Band_7"/>
    <property type="match status" value="1"/>
</dbReference>
<dbReference type="InterPro" id="IPR031905">
    <property type="entry name" value="Flotillin_C"/>
</dbReference>
<dbReference type="Proteomes" id="UP000193061">
    <property type="component" value="Unassembled WGS sequence"/>
</dbReference>
<dbReference type="InterPro" id="IPR001107">
    <property type="entry name" value="Band_7"/>
</dbReference>
<evidence type="ECO:0000256" key="1">
    <source>
        <dbReference type="ARBA" id="ARBA00004167"/>
    </source>
</evidence>
<evidence type="ECO:0000256" key="2">
    <source>
        <dbReference type="ARBA" id="ARBA00004236"/>
    </source>
</evidence>
<dbReference type="CDD" id="cd03399">
    <property type="entry name" value="SPFH_flotillin"/>
    <property type="match status" value="1"/>
</dbReference>
<organism evidence="9 10">
    <name type="scientific">Roseovarius albus</name>
    <dbReference type="NCBI Taxonomy" id="1247867"/>
    <lineage>
        <taxon>Bacteria</taxon>
        <taxon>Pseudomonadati</taxon>
        <taxon>Pseudomonadota</taxon>
        <taxon>Alphaproteobacteria</taxon>
        <taxon>Rhodobacterales</taxon>
        <taxon>Roseobacteraceae</taxon>
        <taxon>Roseovarius</taxon>
    </lineage>
</organism>
<evidence type="ECO:0000259" key="8">
    <source>
        <dbReference type="SMART" id="SM00244"/>
    </source>
</evidence>
<dbReference type="PANTHER" id="PTHR13806">
    <property type="entry name" value="FLOTILLIN-RELATED"/>
    <property type="match status" value="1"/>
</dbReference>
<keyword evidence="10" id="KW-1185">Reference proteome</keyword>
<keyword evidence="7" id="KW-0812">Transmembrane</keyword>
<dbReference type="Gene3D" id="3.30.479.30">
    <property type="entry name" value="Band 7 domain"/>
    <property type="match status" value="1"/>
</dbReference>
<evidence type="ECO:0000256" key="3">
    <source>
        <dbReference type="ARBA" id="ARBA00007161"/>
    </source>
</evidence>
<feature type="domain" description="Band 7" evidence="8">
    <location>
        <begin position="27"/>
        <end position="205"/>
    </location>
</feature>
<dbReference type="InterPro" id="IPR036013">
    <property type="entry name" value="Band_7/SPFH_dom_sf"/>
</dbReference>
<evidence type="ECO:0000256" key="5">
    <source>
        <dbReference type="ARBA" id="ARBA00023136"/>
    </source>
</evidence>
<gene>
    <name evidence="9" type="primary">yqiK</name>
    <name evidence="9" type="ORF">ROA7450_00602</name>
</gene>
<reference evidence="9 10" key="1">
    <citation type="submission" date="2017-03" db="EMBL/GenBank/DDBJ databases">
        <authorList>
            <person name="Afonso C.L."/>
            <person name="Miller P.J."/>
            <person name="Scott M.A."/>
            <person name="Spackman E."/>
            <person name="Goraichik I."/>
            <person name="Dimitrov K.M."/>
            <person name="Suarez D.L."/>
            <person name="Swayne D.E."/>
        </authorList>
    </citation>
    <scope>NUCLEOTIDE SEQUENCE [LARGE SCALE GENOMIC DNA]</scope>
    <source>
        <strain evidence="9 10">CECT 7450</strain>
    </source>
</reference>
<dbReference type="OrthoDB" id="9815577at2"/>
<dbReference type="GO" id="GO:0005886">
    <property type="term" value="C:plasma membrane"/>
    <property type="evidence" value="ECO:0007669"/>
    <property type="project" value="UniProtKB-SubCell"/>
</dbReference>
<evidence type="ECO:0000256" key="4">
    <source>
        <dbReference type="ARBA" id="ARBA00022475"/>
    </source>
</evidence>
<evidence type="ECO:0000313" key="10">
    <source>
        <dbReference type="Proteomes" id="UP000193061"/>
    </source>
</evidence>
<dbReference type="EMBL" id="FWFX01000002">
    <property type="protein sequence ID" value="SLN19115.1"/>
    <property type="molecule type" value="Genomic_DNA"/>
</dbReference>
<dbReference type="RefSeq" id="WP_085804186.1">
    <property type="nucleotide sequence ID" value="NZ_FWFX01000002.1"/>
</dbReference>
<evidence type="ECO:0000313" key="9">
    <source>
        <dbReference type="EMBL" id="SLN19115.1"/>
    </source>
</evidence>
<dbReference type="SUPFAM" id="SSF117892">
    <property type="entry name" value="Band 7/SPFH domain"/>
    <property type="match status" value="1"/>
</dbReference>
<proteinExistence type="inferred from homology"/>
<feature type="coiled-coil region" evidence="6">
    <location>
        <begin position="203"/>
        <end position="399"/>
    </location>
</feature>
<keyword evidence="5 7" id="KW-0472">Membrane</keyword>
<dbReference type="AlphaFoldDB" id="A0A1X6YEG8"/>
<keyword evidence="6" id="KW-0175">Coiled coil</keyword>
<accession>A0A1X6YEG8</accession>
<dbReference type="PANTHER" id="PTHR13806:SF31">
    <property type="entry name" value="FLOTILLIN-LIKE PROTEIN 1-RELATED"/>
    <property type="match status" value="1"/>
</dbReference>
<comment type="subcellular location">
    <subcellularLocation>
        <location evidence="2">Cell membrane</location>
    </subcellularLocation>
    <subcellularLocation>
        <location evidence="1">Membrane</location>
        <topology evidence="1">Single-pass membrane protein</topology>
    </subcellularLocation>
</comment>
<comment type="similarity">
    <text evidence="3">Belongs to the band 7/mec-2 family. Flotillin subfamily.</text>
</comment>
<keyword evidence="4" id="KW-1003">Cell membrane</keyword>
<evidence type="ECO:0000256" key="6">
    <source>
        <dbReference type="SAM" id="Coils"/>
    </source>
</evidence>
<name>A0A1X6YEG8_9RHOB</name>
<sequence>MEALITGILFPVILVLIAFLILGFVMTRMYRRSTREVSLVRTGAGGRKVIMDGGVFVVPVLHEITFINMKTTRLEVRRDGVSALITKDRMRVDVGVEFYVTVQGSSEGIARAAQTLGDRTFNTDALREMVEGKLVDALRSVAAQMSLDELHENRSDFVQQVQQTVAEDLTKNGLELESVSLTALDQTPMDTLDEDNVFNATGMKNQVERIAESKKRRAEIDAETKVAVLRSVQEGEIKAYEIERQQEEARVAQAIELETLRSREAIDRAKKTQEAEREAEQARIAREKAVEAAQIERTKELEIAEQNRQIAIQQKSEEESRAKAAADTARAEAVKAEEQVKTERDVAEAERQKRVIILAAEQEAEEKATGIRVTAAAEKEAAVDRAEALREMAQAEADEKAIAIRVAAAASKEEAVDRAFALREMAQAQAEEITIRAEALKKEKLADAEGKREQIAAENTLSEQVIQYRLDTEKYAVLPEIVREMVKPAEKINGITIHKVDGLGAGGGSNGGSGSNGETGLVNQAFDELRAMAFQMPALKSIGESVGVNLDNGIDGVLGDHFAPSNKAKSADIKPNGKPAE</sequence>
<dbReference type="Pfam" id="PF15975">
    <property type="entry name" value="Flot"/>
    <property type="match status" value="1"/>
</dbReference>
<feature type="transmembrane region" description="Helical" evidence="7">
    <location>
        <begin position="6"/>
        <end position="25"/>
    </location>
</feature>
<evidence type="ECO:0000256" key="7">
    <source>
        <dbReference type="SAM" id="Phobius"/>
    </source>
</evidence>
<protein>
    <submittedName>
        <fullName evidence="9">Inner membrane protein YqiK</fullName>
    </submittedName>
</protein>
<keyword evidence="7" id="KW-1133">Transmembrane helix</keyword>
<dbReference type="InterPro" id="IPR027705">
    <property type="entry name" value="Flotillin_fam"/>
</dbReference>
<dbReference type="SMART" id="SM00244">
    <property type="entry name" value="PHB"/>
    <property type="match status" value="1"/>
</dbReference>